<dbReference type="OrthoDB" id="3346251at2759"/>
<feature type="transmembrane region" description="Helical" evidence="2">
    <location>
        <begin position="158"/>
        <end position="181"/>
    </location>
</feature>
<dbReference type="InterPro" id="IPR045340">
    <property type="entry name" value="DUF6533"/>
</dbReference>
<keyword evidence="5" id="KW-1185">Reference proteome</keyword>
<reference evidence="4 5" key="1">
    <citation type="submission" date="2019-02" db="EMBL/GenBank/DDBJ databases">
        <title>Genome sequencing of the rare red list fungi Antrodiella citrinella (Flaviporus citrinellus).</title>
        <authorList>
            <person name="Buettner E."/>
            <person name="Kellner H."/>
        </authorList>
    </citation>
    <scope>NUCLEOTIDE SEQUENCE [LARGE SCALE GENOMIC DNA]</scope>
    <source>
        <strain evidence="4 5">DSM 108506</strain>
    </source>
</reference>
<name>A0A4S4MV31_9APHY</name>
<dbReference type="Proteomes" id="UP000308730">
    <property type="component" value="Unassembled WGS sequence"/>
</dbReference>
<organism evidence="4 5">
    <name type="scientific">Antrodiella citrinella</name>
    <dbReference type="NCBI Taxonomy" id="2447956"/>
    <lineage>
        <taxon>Eukaryota</taxon>
        <taxon>Fungi</taxon>
        <taxon>Dikarya</taxon>
        <taxon>Basidiomycota</taxon>
        <taxon>Agaricomycotina</taxon>
        <taxon>Agaricomycetes</taxon>
        <taxon>Polyporales</taxon>
        <taxon>Steccherinaceae</taxon>
        <taxon>Antrodiella</taxon>
    </lineage>
</organism>
<dbReference type="Pfam" id="PF20151">
    <property type="entry name" value="DUF6533"/>
    <property type="match status" value="1"/>
</dbReference>
<keyword evidence="2" id="KW-0472">Membrane</keyword>
<keyword evidence="2" id="KW-1133">Transmembrane helix</keyword>
<feature type="transmembrane region" description="Helical" evidence="2">
    <location>
        <begin position="202"/>
        <end position="219"/>
    </location>
</feature>
<feature type="domain" description="DUF6533" evidence="3">
    <location>
        <begin position="15"/>
        <end position="62"/>
    </location>
</feature>
<evidence type="ECO:0000313" key="4">
    <source>
        <dbReference type="EMBL" id="THH30194.1"/>
    </source>
</evidence>
<evidence type="ECO:0000313" key="5">
    <source>
        <dbReference type="Proteomes" id="UP000308730"/>
    </source>
</evidence>
<feature type="compositionally biased region" description="Basic and acidic residues" evidence="1">
    <location>
        <begin position="285"/>
        <end position="298"/>
    </location>
</feature>
<feature type="transmembrane region" description="Helical" evidence="2">
    <location>
        <begin position="84"/>
        <end position="105"/>
    </location>
</feature>
<evidence type="ECO:0000259" key="3">
    <source>
        <dbReference type="Pfam" id="PF20151"/>
    </source>
</evidence>
<protein>
    <recommendedName>
        <fullName evidence="3">DUF6533 domain-containing protein</fullName>
    </recommendedName>
</protein>
<gene>
    <name evidence="4" type="ORF">EUX98_g3977</name>
</gene>
<dbReference type="AlphaFoldDB" id="A0A4S4MV31"/>
<feature type="transmembrane region" description="Helical" evidence="2">
    <location>
        <begin position="51"/>
        <end position="72"/>
    </location>
</feature>
<evidence type="ECO:0000256" key="2">
    <source>
        <dbReference type="SAM" id="Phobius"/>
    </source>
</evidence>
<comment type="caution">
    <text evidence="4">The sequence shown here is derived from an EMBL/GenBank/DDBJ whole genome shotgun (WGS) entry which is preliminary data.</text>
</comment>
<keyword evidence="2" id="KW-0812">Transmembrane</keyword>
<dbReference type="EMBL" id="SGPM01000090">
    <property type="protein sequence ID" value="THH30194.1"/>
    <property type="molecule type" value="Genomic_DNA"/>
</dbReference>
<sequence>MASAPSFLQGNGASYLRVGSIAIAAYDYIVTLPAEWRFYRGQKPWRISPGCMLFILIRYLSIATIVVSNVGYFGTFSQQMCDRYYIAAPVFKVLQTMVSQVILGIRAYNISRRSQWVMYTYFVLFILLTAAESFTNLWDRVPVQKSNNCTPGNSHLSVWLYYVLAMFYDLFTLVLSTYFLVQFTSSFSRMTGLIRLMFYDGLGYFAALTGANIFNLVLYRTANESYQSSGASVGYAVTWIMSQRILIHLRDAAAEHQVKNVIVSHKLNSGRDVSRAMRSQFNSSNHKDRLNDEYDLKSRSTSGAADSYDHVVADVELDIQVQVEQTVTVDYIPPGPRRHPDPGHVLPR</sequence>
<accession>A0A4S4MV31</accession>
<evidence type="ECO:0000256" key="1">
    <source>
        <dbReference type="SAM" id="MobiDB-lite"/>
    </source>
</evidence>
<feature type="transmembrane region" description="Helical" evidence="2">
    <location>
        <begin position="12"/>
        <end position="30"/>
    </location>
</feature>
<feature type="transmembrane region" description="Helical" evidence="2">
    <location>
        <begin position="117"/>
        <end position="138"/>
    </location>
</feature>
<proteinExistence type="predicted"/>
<feature type="region of interest" description="Disordered" evidence="1">
    <location>
        <begin position="274"/>
        <end position="302"/>
    </location>
</feature>